<dbReference type="Pfam" id="PF02130">
    <property type="entry name" value="YbeY"/>
    <property type="match status" value="1"/>
</dbReference>
<dbReference type="GO" id="GO:0004222">
    <property type="term" value="F:metalloendopeptidase activity"/>
    <property type="evidence" value="ECO:0007669"/>
    <property type="project" value="InterPro"/>
</dbReference>
<protein>
    <recommendedName>
        <fullName evidence="9">rRNA maturation RNase YbeY</fullName>
    </recommendedName>
</protein>
<evidence type="ECO:0000256" key="5">
    <source>
        <dbReference type="ARBA" id="ARBA00022759"/>
    </source>
</evidence>
<accession>A0A382DWE7</accession>
<evidence type="ECO:0000256" key="3">
    <source>
        <dbReference type="ARBA" id="ARBA00022722"/>
    </source>
</evidence>
<gene>
    <name evidence="8" type="ORF">METZ01_LOCUS195680</name>
</gene>
<dbReference type="EMBL" id="UINC01041487">
    <property type="protein sequence ID" value="SVB42826.1"/>
    <property type="molecule type" value="Genomic_DNA"/>
</dbReference>
<dbReference type="Gene3D" id="3.40.390.30">
    <property type="entry name" value="Metalloproteases ('zincins'), catalytic domain"/>
    <property type="match status" value="1"/>
</dbReference>
<keyword evidence="5" id="KW-0255">Endonuclease</keyword>
<evidence type="ECO:0000256" key="2">
    <source>
        <dbReference type="ARBA" id="ARBA00010875"/>
    </source>
</evidence>
<reference evidence="8" key="1">
    <citation type="submission" date="2018-05" db="EMBL/GenBank/DDBJ databases">
        <authorList>
            <person name="Lanie J.A."/>
            <person name="Ng W.-L."/>
            <person name="Kazmierczak K.M."/>
            <person name="Andrzejewski T.M."/>
            <person name="Davidsen T.M."/>
            <person name="Wayne K.J."/>
            <person name="Tettelin H."/>
            <person name="Glass J.I."/>
            <person name="Rusch D."/>
            <person name="Podicherti R."/>
            <person name="Tsui H.-C.T."/>
            <person name="Winkler M.E."/>
        </authorList>
    </citation>
    <scope>NUCLEOTIDE SEQUENCE</scope>
</reference>
<evidence type="ECO:0000256" key="7">
    <source>
        <dbReference type="ARBA" id="ARBA00022833"/>
    </source>
</evidence>
<dbReference type="InterPro" id="IPR002036">
    <property type="entry name" value="YbeY"/>
</dbReference>
<dbReference type="AlphaFoldDB" id="A0A382DWE7"/>
<dbReference type="PROSITE" id="PS01306">
    <property type="entry name" value="UPF0054"/>
    <property type="match status" value="1"/>
</dbReference>
<proteinExistence type="inferred from homology"/>
<evidence type="ECO:0000313" key="8">
    <source>
        <dbReference type="EMBL" id="SVB42826.1"/>
    </source>
</evidence>
<dbReference type="PANTHER" id="PTHR46986:SF1">
    <property type="entry name" value="ENDORIBONUCLEASE YBEY, CHLOROPLASTIC"/>
    <property type="match status" value="1"/>
</dbReference>
<keyword evidence="3" id="KW-0540">Nuclease</keyword>
<dbReference type="InterPro" id="IPR023091">
    <property type="entry name" value="MetalPrtase_cat_dom_sf_prd"/>
</dbReference>
<comment type="cofactor">
    <cofactor evidence="1">
        <name>Zn(2+)</name>
        <dbReference type="ChEBI" id="CHEBI:29105"/>
    </cofactor>
</comment>
<dbReference type="SUPFAM" id="SSF55486">
    <property type="entry name" value="Metalloproteases ('zincins'), catalytic domain"/>
    <property type="match status" value="1"/>
</dbReference>
<keyword evidence="7" id="KW-0862">Zinc</keyword>
<dbReference type="NCBIfam" id="TIGR00043">
    <property type="entry name" value="rRNA maturation RNase YbeY"/>
    <property type="match status" value="1"/>
</dbReference>
<evidence type="ECO:0000256" key="4">
    <source>
        <dbReference type="ARBA" id="ARBA00022723"/>
    </source>
</evidence>
<dbReference type="PANTHER" id="PTHR46986">
    <property type="entry name" value="ENDORIBONUCLEASE YBEY, CHLOROPLASTIC"/>
    <property type="match status" value="1"/>
</dbReference>
<organism evidence="8">
    <name type="scientific">marine metagenome</name>
    <dbReference type="NCBI Taxonomy" id="408172"/>
    <lineage>
        <taxon>unclassified sequences</taxon>
        <taxon>metagenomes</taxon>
        <taxon>ecological metagenomes</taxon>
    </lineage>
</organism>
<dbReference type="GO" id="GO:0004519">
    <property type="term" value="F:endonuclease activity"/>
    <property type="evidence" value="ECO:0007669"/>
    <property type="project" value="UniProtKB-KW"/>
</dbReference>
<sequence>MTQLKKKYFGKNHLTDVIAFRLNDKSEQQVDGEIYISFPRAKENALKFDEPFEKEITRLMIHGSLHLIGYTDDTSNTMNEMTHLEDQYLEDTIWKDILPAEKNDK</sequence>
<evidence type="ECO:0008006" key="9">
    <source>
        <dbReference type="Google" id="ProtNLM"/>
    </source>
</evidence>
<name>A0A382DWE7_9ZZZZ</name>
<dbReference type="GO" id="GO:0046872">
    <property type="term" value="F:metal ion binding"/>
    <property type="evidence" value="ECO:0007669"/>
    <property type="project" value="UniProtKB-KW"/>
</dbReference>
<dbReference type="GO" id="GO:0006364">
    <property type="term" value="P:rRNA processing"/>
    <property type="evidence" value="ECO:0007669"/>
    <property type="project" value="InterPro"/>
</dbReference>
<evidence type="ECO:0000256" key="1">
    <source>
        <dbReference type="ARBA" id="ARBA00001947"/>
    </source>
</evidence>
<dbReference type="InterPro" id="IPR020549">
    <property type="entry name" value="YbeY_CS"/>
</dbReference>
<comment type="similarity">
    <text evidence="2">Belongs to the endoribonuclease YbeY family.</text>
</comment>
<keyword evidence="4" id="KW-0479">Metal-binding</keyword>
<evidence type="ECO:0000256" key="6">
    <source>
        <dbReference type="ARBA" id="ARBA00022801"/>
    </source>
</evidence>
<keyword evidence="6" id="KW-0378">Hydrolase</keyword>